<dbReference type="Proteomes" id="UP000253153">
    <property type="component" value="Unassembled WGS sequence"/>
</dbReference>
<keyword evidence="8" id="KW-1185">Reference proteome</keyword>
<dbReference type="PANTHER" id="PTHR47103:SF8">
    <property type="entry name" value="DNA-BINDING PROTEIN"/>
    <property type="match status" value="1"/>
</dbReference>
<dbReference type="SMART" id="SM00343">
    <property type="entry name" value="ZnF_C2HC"/>
    <property type="match status" value="3"/>
</dbReference>
<dbReference type="PANTHER" id="PTHR47103">
    <property type="entry name" value="DNA-BINDING PROTEIN"/>
    <property type="match status" value="1"/>
</dbReference>
<evidence type="ECO:0000313" key="8">
    <source>
        <dbReference type="Proteomes" id="UP000253153"/>
    </source>
</evidence>
<keyword evidence="3 5" id="KW-0863">Zinc-finger</keyword>
<reference evidence="7 8" key="1">
    <citation type="submission" date="2018-06" db="EMBL/GenBank/DDBJ databases">
        <title>Fusarium incarnatum-equiseti species complex species 28.</title>
        <authorList>
            <person name="Gardiner D.M."/>
        </authorList>
    </citation>
    <scope>NUCLEOTIDE SEQUENCE [LARGE SCALE GENOMIC DNA]</scope>
    <source>
        <strain evidence="7 8">FIESC_28</strain>
    </source>
</reference>
<dbReference type="PROSITE" id="PS50158">
    <property type="entry name" value="ZF_CCHC"/>
    <property type="match status" value="2"/>
</dbReference>
<dbReference type="RefSeq" id="XP_031017182.1">
    <property type="nucleotide sequence ID" value="XM_031158784.1"/>
</dbReference>
<feature type="domain" description="CCHC-type" evidence="6">
    <location>
        <begin position="55"/>
        <end position="70"/>
    </location>
</feature>
<dbReference type="Pfam" id="PF00098">
    <property type="entry name" value="zf-CCHC"/>
    <property type="match status" value="2"/>
</dbReference>
<keyword evidence="4" id="KW-0862">Zinc</keyword>
<organism evidence="7 8">
    <name type="scientific">Fusarium coffeatum</name>
    <dbReference type="NCBI Taxonomy" id="231269"/>
    <lineage>
        <taxon>Eukaryota</taxon>
        <taxon>Fungi</taxon>
        <taxon>Dikarya</taxon>
        <taxon>Ascomycota</taxon>
        <taxon>Pezizomycotina</taxon>
        <taxon>Sordariomycetes</taxon>
        <taxon>Hypocreomycetidae</taxon>
        <taxon>Hypocreales</taxon>
        <taxon>Nectriaceae</taxon>
        <taxon>Fusarium</taxon>
        <taxon>Fusarium incarnatum-equiseti species complex</taxon>
    </lineage>
</organism>
<dbReference type="GO" id="GO:0003676">
    <property type="term" value="F:nucleic acid binding"/>
    <property type="evidence" value="ECO:0007669"/>
    <property type="project" value="InterPro"/>
</dbReference>
<dbReference type="AlphaFoldDB" id="A0A366RZD9"/>
<evidence type="ECO:0000256" key="1">
    <source>
        <dbReference type="ARBA" id="ARBA00022723"/>
    </source>
</evidence>
<dbReference type="SUPFAM" id="SSF57756">
    <property type="entry name" value="Retrovirus zinc finger-like domains"/>
    <property type="match status" value="2"/>
</dbReference>
<evidence type="ECO:0000256" key="2">
    <source>
        <dbReference type="ARBA" id="ARBA00022737"/>
    </source>
</evidence>
<keyword evidence="1" id="KW-0479">Metal-binding</keyword>
<dbReference type="Gene3D" id="4.10.60.10">
    <property type="entry name" value="Zinc finger, CCHC-type"/>
    <property type="match status" value="2"/>
</dbReference>
<keyword evidence="2" id="KW-0677">Repeat</keyword>
<dbReference type="GeneID" id="41994080"/>
<feature type="domain" description="CCHC-type" evidence="6">
    <location>
        <begin position="36"/>
        <end position="51"/>
    </location>
</feature>
<dbReference type="GO" id="GO:0008270">
    <property type="term" value="F:zinc ion binding"/>
    <property type="evidence" value="ECO:0007669"/>
    <property type="project" value="UniProtKB-KW"/>
</dbReference>
<gene>
    <name evidence="7" type="ORF">FIESC28_04637</name>
</gene>
<comment type="caution">
    <text evidence="7">The sequence shown here is derived from an EMBL/GenBank/DDBJ whole genome shotgun (WGS) entry which is preliminary data.</text>
</comment>
<name>A0A366RZD9_9HYPO</name>
<protein>
    <recommendedName>
        <fullName evidence="6">CCHC-type domain-containing protein</fullName>
    </recommendedName>
</protein>
<dbReference type="OrthoDB" id="7608935at2759"/>
<proteinExistence type="predicted"/>
<dbReference type="EMBL" id="QKXC01000093">
    <property type="protein sequence ID" value="RBR22132.1"/>
    <property type="molecule type" value="Genomic_DNA"/>
</dbReference>
<evidence type="ECO:0000256" key="3">
    <source>
        <dbReference type="ARBA" id="ARBA00022771"/>
    </source>
</evidence>
<evidence type="ECO:0000313" key="7">
    <source>
        <dbReference type="EMBL" id="RBR22132.1"/>
    </source>
</evidence>
<evidence type="ECO:0000259" key="6">
    <source>
        <dbReference type="PROSITE" id="PS50158"/>
    </source>
</evidence>
<evidence type="ECO:0000256" key="5">
    <source>
        <dbReference type="PROSITE-ProRule" id="PRU00047"/>
    </source>
</evidence>
<evidence type="ECO:0000256" key="4">
    <source>
        <dbReference type="ARBA" id="ARBA00022833"/>
    </source>
</evidence>
<accession>A0A366RZD9</accession>
<sequence>MWEQSPESMAQPLPDKPYDAIITKRQNEKTQTDITCNNCHQTGHRASDCTEPRPCTECGEVGHWRKECPNRRCKWCDKTDHLANECPEDLCLWCFQVGHLAPEAEEQIIQTRGRSSLLEEFNAMDGAQPGTDDYTWDTTQTGTGDITKEVEEANGWW</sequence>
<dbReference type="InterPro" id="IPR001878">
    <property type="entry name" value="Znf_CCHC"/>
</dbReference>
<dbReference type="InterPro" id="IPR036875">
    <property type="entry name" value="Znf_CCHC_sf"/>
</dbReference>